<dbReference type="InterPro" id="IPR008942">
    <property type="entry name" value="ENTH_VHS"/>
</dbReference>
<dbReference type="EnsemblFungi" id="MAPG_05389T0">
    <property type="protein sequence ID" value="MAPG_05389T0"/>
    <property type="gene ID" value="MAPG_05389"/>
</dbReference>
<reference evidence="8" key="5">
    <citation type="submission" date="2015-06" db="UniProtKB">
        <authorList>
            <consortium name="EnsemblFungi"/>
        </authorList>
    </citation>
    <scope>IDENTIFICATION</scope>
    <source>
        <strain evidence="8">ATCC 64411</strain>
    </source>
</reference>
<dbReference type="SUPFAM" id="SSF48464">
    <property type="entry name" value="ENTH/VHS domain"/>
    <property type="match status" value="1"/>
</dbReference>
<dbReference type="Pfam" id="PF03127">
    <property type="entry name" value="GAT"/>
    <property type="match status" value="1"/>
</dbReference>
<feature type="compositionally biased region" description="Acidic residues" evidence="4">
    <location>
        <begin position="391"/>
        <end position="400"/>
    </location>
</feature>
<evidence type="ECO:0000256" key="1">
    <source>
        <dbReference type="ARBA" id="ARBA00011446"/>
    </source>
</evidence>
<evidence type="ECO:0000259" key="5">
    <source>
        <dbReference type="PROSITE" id="PS50179"/>
    </source>
</evidence>
<keyword evidence="9" id="KW-1185">Reference proteome</keyword>
<dbReference type="InterPro" id="IPR038425">
    <property type="entry name" value="GAT_sf"/>
</dbReference>
<keyword evidence="2" id="KW-0813">Transport</keyword>
<organism evidence="8 9">
    <name type="scientific">Magnaporthiopsis poae (strain ATCC 64411 / 73-15)</name>
    <name type="common">Kentucky bluegrass fungus</name>
    <name type="synonym">Magnaporthe poae</name>
    <dbReference type="NCBI Taxonomy" id="644358"/>
    <lineage>
        <taxon>Eukaryota</taxon>
        <taxon>Fungi</taxon>
        <taxon>Dikarya</taxon>
        <taxon>Ascomycota</taxon>
        <taxon>Pezizomycotina</taxon>
        <taxon>Sordariomycetes</taxon>
        <taxon>Sordariomycetidae</taxon>
        <taxon>Magnaporthales</taxon>
        <taxon>Magnaporthaceae</taxon>
        <taxon>Magnaporthiopsis</taxon>
    </lineage>
</organism>
<feature type="compositionally biased region" description="Basic residues" evidence="4">
    <location>
        <begin position="206"/>
        <end position="219"/>
    </location>
</feature>
<proteinExistence type="predicted"/>
<feature type="domain" description="VHS" evidence="5">
    <location>
        <begin position="18"/>
        <end position="147"/>
    </location>
</feature>
<dbReference type="InterPro" id="IPR044103">
    <property type="entry name" value="GAT_LSB5"/>
</dbReference>
<dbReference type="Pfam" id="PF00790">
    <property type="entry name" value="VHS"/>
    <property type="match status" value="1"/>
</dbReference>
<feature type="region of interest" description="Disordered" evidence="4">
    <location>
        <begin position="336"/>
        <end position="419"/>
    </location>
</feature>
<feature type="compositionally biased region" description="Low complexity" evidence="4">
    <location>
        <begin position="379"/>
        <end position="388"/>
    </location>
</feature>
<gene>
    <name evidence="7" type="ORF">MAPG_05389</name>
</gene>
<dbReference type="InterPro" id="IPR002014">
    <property type="entry name" value="VHS_dom"/>
</dbReference>
<dbReference type="Proteomes" id="UP000011715">
    <property type="component" value="Unassembled WGS sequence"/>
</dbReference>
<dbReference type="OrthoDB" id="10068368at2759"/>
<keyword evidence="3" id="KW-0653">Protein transport</keyword>
<sequence>MFSQKKPYSAVTVTIERLTSETYEEDDLSGIPDLVEVIKLQASGPTEAARAIRKKLKYGNVHRQLRALALLDGLIQNAGPRFQRAFADEPLLERLRFCGTSELSDPEVKKKCSVLFRSWAAEYGKTPGLEGISKLYKQLPRRKQAVTQDRSAVLRETEQNPFQPGEDANAAKSSGSPAGHAGPSSAGGSHVTGRIESFTHFGYSKDKKKKDKDKGKKGPRPFDLAAEQDQMKTTIAESSMAAINLQNALQTINRERERISENEAAVRHFEACKQLRRKILRYIHHVESEQWLGSLLHANDELITALMTFEQLDRSIDADSDSEDEMAEQAHAYRMLSEKAKEQQPASPTSPTRPMAGLSLNRSPPPPRPSALSKPGAISSSSRTAARQSESEEEEDENDPFADRNEVVTPAVEKSQPRW</sequence>
<evidence type="ECO:0000256" key="4">
    <source>
        <dbReference type="SAM" id="MobiDB-lite"/>
    </source>
</evidence>
<reference evidence="9" key="1">
    <citation type="submission" date="2010-05" db="EMBL/GenBank/DDBJ databases">
        <title>The genome sequence of Magnaporthe poae strain ATCC 64411.</title>
        <authorList>
            <person name="Ma L.-J."/>
            <person name="Dead R."/>
            <person name="Young S."/>
            <person name="Zeng Q."/>
            <person name="Koehrsen M."/>
            <person name="Alvarado L."/>
            <person name="Berlin A."/>
            <person name="Chapman S.B."/>
            <person name="Chen Z."/>
            <person name="Freedman E."/>
            <person name="Gellesch M."/>
            <person name="Goldberg J."/>
            <person name="Griggs A."/>
            <person name="Gujja S."/>
            <person name="Heilman E.R."/>
            <person name="Heiman D."/>
            <person name="Hepburn T."/>
            <person name="Howarth C."/>
            <person name="Jen D."/>
            <person name="Larson L."/>
            <person name="Mehta T."/>
            <person name="Neiman D."/>
            <person name="Pearson M."/>
            <person name="Roberts A."/>
            <person name="Saif S."/>
            <person name="Shea T."/>
            <person name="Shenoy N."/>
            <person name="Sisk P."/>
            <person name="Stolte C."/>
            <person name="Sykes S."/>
            <person name="Walk T."/>
            <person name="White J."/>
            <person name="Yandava C."/>
            <person name="Haas B."/>
            <person name="Nusbaum C."/>
            <person name="Birren B."/>
        </authorList>
    </citation>
    <scope>NUCLEOTIDE SEQUENCE [LARGE SCALE GENOMIC DNA]</scope>
    <source>
        <strain evidence="9">ATCC 64411 / 73-15</strain>
    </source>
</reference>
<dbReference type="eggNOG" id="KOG1087">
    <property type="taxonomic scope" value="Eukaryota"/>
</dbReference>
<dbReference type="GO" id="GO:0007034">
    <property type="term" value="P:vacuolar transport"/>
    <property type="evidence" value="ECO:0007669"/>
    <property type="project" value="UniProtKB-ARBA"/>
</dbReference>
<feature type="domain" description="GAT" evidence="6">
    <location>
        <begin position="226"/>
        <end position="314"/>
    </location>
</feature>
<dbReference type="InterPro" id="IPR004152">
    <property type="entry name" value="GAT_dom"/>
</dbReference>
<dbReference type="GO" id="GO:0051666">
    <property type="term" value="P:actin cortical patch localization"/>
    <property type="evidence" value="ECO:0007669"/>
    <property type="project" value="TreeGrafter"/>
</dbReference>
<dbReference type="STRING" id="644358.A0A0C4DZ96"/>
<feature type="region of interest" description="Disordered" evidence="4">
    <location>
        <begin position="143"/>
        <end position="224"/>
    </location>
</feature>
<dbReference type="SUPFAM" id="SSF89009">
    <property type="entry name" value="GAT-like domain"/>
    <property type="match status" value="1"/>
</dbReference>
<dbReference type="OMA" id="YGSVHRQ"/>
<dbReference type="PROSITE" id="PS50179">
    <property type="entry name" value="VHS"/>
    <property type="match status" value="1"/>
</dbReference>
<accession>A0A0C4DZ96</accession>
<protein>
    <submittedName>
        <fullName evidence="7">VHS domain-containing protein</fullName>
    </submittedName>
</protein>
<dbReference type="PROSITE" id="PS50909">
    <property type="entry name" value="GAT"/>
    <property type="match status" value="1"/>
</dbReference>
<dbReference type="EMBL" id="GL876969">
    <property type="protein sequence ID" value="KLU86375.1"/>
    <property type="molecule type" value="Genomic_DNA"/>
</dbReference>
<dbReference type="AlphaFoldDB" id="A0A0C4DZ96"/>
<dbReference type="PANTHER" id="PTHR47789:SF1">
    <property type="entry name" value="LAS SEVENTEEN-BINDING PROTEIN 5"/>
    <property type="match status" value="1"/>
</dbReference>
<dbReference type="GO" id="GO:0030479">
    <property type="term" value="C:actin cortical patch"/>
    <property type="evidence" value="ECO:0007669"/>
    <property type="project" value="TreeGrafter"/>
</dbReference>
<evidence type="ECO:0000313" key="9">
    <source>
        <dbReference type="Proteomes" id="UP000011715"/>
    </source>
</evidence>
<dbReference type="SMART" id="SM00288">
    <property type="entry name" value="VHS"/>
    <property type="match status" value="1"/>
</dbReference>
<feature type="compositionally biased region" description="Low complexity" evidence="4">
    <location>
        <begin position="170"/>
        <end position="189"/>
    </location>
</feature>
<dbReference type="GO" id="GO:0035091">
    <property type="term" value="F:phosphatidylinositol binding"/>
    <property type="evidence" value="ECO:0007669"/>
    <property type="project" value="InterPro"/>
</dbReference>
<dbReference type="PANTHER" id="PTHR47789">
    <property type="entry name" value="LAS SEVENTEEN-BINDING PROTEIN 5"/>
    <property type="match status" value="1"/>
</dbReference>
<dbReference type="GO" id="GO:0007015">
    <property type="term" value="P:actin filament organization"/>
    <property type="evidence" value="ECO:0007669"/>
    <property type="project" value="InterPro"/>
</dbReference>
<comment type="subunit">
    <text evidence="1">Component of the ESCRT-0 complex composed of HSE1 and VPS27.</text>
</comment>
<evidence type="ECO:0000256" key="2">
    <source>
        <dbReference type="ARBA" id="ARBA00022448"/>
    </source>
</evidence>
<evidence type="ECO:0000259" key="6">
    <source>
        <dbReference type="PROSITE" id="PS50909"/>
    </source>
</evidence>
<dbReference type="CDD" id="cd14232">
    <property type="entry name" value="GAT_LSB5"/>
    <property type="match status" value="1"/>
</dbReference>
<dbReference type="Gene3D" id="1.25.40.90">
    <property type="match status" value="1"/>
</dbReference>
<dbReference type="CDD" id="cd16980">
    <property type="entry name" value="VHS_Lsb5"/>
    <property type="match status" value="1"/>
</dbReference>
<dbReference type="VEuPathDB" id="FungiDB:MAPG_05389"/>
<evidence type="ECO:0000313" key="7">
    <source>
        <dbReference type="EMBL" id="KLU86375.1"/>
    </source>
</evidence>
<dbReference type="InterPro" id="IPR045007">
    <property type="entry name" value="LSB5"/>
</dbReference>
<dbReference type="Gene3D" id="1.20.58.160">
    <property type="match status" value="1"/>
</dbReference>
<name>A0A0C4DZ96_MAGP6</name>
<evidence type="ECO:0000313" key="8">
    <source>
        <dbReference type="EnsemblFungi" id="MAPG_05389T0"/>
    </source>
</evidence>
<dbReference type="GO" id="GO:0006897">
    <property type="term" value="P:endocytosis"/>
    <property type="evidence" value="ECO:0007669"/>
    <property type="project" value="InterPro"/>
</dbReference>
<dbReference type="GO" id="GO:0015031">
    <property type="term" value="P:protein transport"/>
    <property type="evidence" value="ECO:0007669"/>
    <property type="project" value="UniProtKB-KW"/>
</dbReference>
<dbReference type="GO" id="GO:0043130">
    <property type="term" value="F:ubiquitin binding"/>
    <property type="evidence" value="ECO:0007669"/>
    <property type="project" value="InterPro"/>
</dbReference>
<reference evidence="7" key="3">
    <citation type="submission" date="2011-03" db="EMBL/GenBank/DDBJ databases">
        <title>Annotation of Magnaporthe poae ATCC 64411.</title>
        <authorList>
            <person name="Ma L.-J."/>
            <person name="Dead R."/>
            <person name="Young S.K."/>
            <person name="Zeng Q."/>
            <person name="Gargeya S."/>
            <person name="Fitzgerald M."/>
            <person name="Haas B."/>
            <person name="Abouelleil A."/>
            <person name="Alvarado L."/>
            <person name="Arachchi H.M."/>
            <person name="Berlin A."/>
            <person name="Brown A."/>
            <person name="Chapman S.B."/>
            <person name="Chen Z."/>
            <person name="Dunbar C."/>
            <person name="Freedman E."/>
            <person name="Gearin G."/>
            <person name="Gellesch M."/>
            <person name="Goldberg J."/>
            <person name="Griggs A."/>
            <person name="Gujja S."/>
            <person name="Heiman D."/>
            <person name="Howarth C."/>
            <person name="Larson L."/>
            <person name="Lui A."/>
            <person name="MacDonald P.J.P."/>
            <person name="Mehta T."/>
            <person name="Montmayeur A."/>
            <person name="Murphy C."/>
            <person name="Neiman D."/>
            <person name="Pearson M."/>
            <person name="Priest M."/>
            <person name="Roberts A."/>
            <person name="Saif S."/>
            <person name="Shea T."/>
            <person name="Shenoy N."/>
            <person name="Sisk P."/>
            <person name="Stolte C."/>
            <person name="Sykes S."/>
            <person name="Yandava C."/>
            <person name="Wortman J."/>
            <person name="Nusbaum C."/>
            <person name="Birren B."/>
        </authorList>
    </citation>
    <scope>NUCLEOTIDE SEQUENCE</scope>
    <source>
        <strain evidence="7">ATCC 64411</strain>
    </source>
</reference>
<dbReference type="EMBL" id="ADBL01001279">
    <property type="status" value="NOT_ANNOTATED_CDS"/>
    <property type="molecule type" value="Genomic_DNA"/>
</dbReference>
<evidence type="ECO:0000256" key="3">
    <source>
        <dbReference type="ARBA" id="ARBA00022927"/>
    </source>
</evidence>
<reference evidence="8" key="4">
    <citation type="journal article" date="2015" name="G3 (Bethesda)">
        <title>Genome sequences of three phytopathogenic species of the Magnaporthaceae family of fungi.</title>
        <authorList>
            <person name="Okagaki L.H."/>
            <person name="Nunes C.C."/>
            <person name="Sailsbery J."/>
            <person name="Clay B."/>
            <person name="Brown D."/>
            <person name="John T."/>
            <person name="Oh Y."/>
            <person name="Young N."/>
            <person name="Fitzgerald M."/>
            <person name="Haas B.J."/>
            <person name="Zeng Q."/>
            <person name="Young S."/>
            <person name="Adiconis X."/>
            <person name="Fan L."/>
            <person name="Levin J.Z."/>
            <person name="Mitchell T.K."/>
            <person name="Okubara P.A."/>
            <person name="Farman M.L."/>
            <person name="Kohn L.M."/>
            <person name="Birren B."/>
            <person name="Ma L.-J."/>
            <person name="Dean R.A."/>
        </authorList>
    </citation>
    <scope>NUCLEOTIDE SEQUENCE</scope>
    <source>
        <strain evidence="8">ATCC 64411 / 73-15</strain>
    </source>
</reference>
<reference evidence="7" key="2">
    <citation type="submission" date="2010-05" db="EMBL/GenBank/DDBJ databases">
        <title>The Genome Sequence of Magnaporthe poae strain ATCC 64411.</title>
        <authorList>
            <consortium name="The Broad Institute Genome Sequencing Platform"/>
            <consortium name="Broad Institute Genome Sequencing Center for Infectious Disease"/>
            <person name="Ma L.-J."/>
            <person name="Dead R."/>
            <person name="Young S."/>
            <person name="Zeng Q."/>
            <person name="Koehrsen M."/>
            <person name="Alvarado L."/>
            <person name="Berlin A."/>
            <person name="Chapman S.B."/>
            <person name="Chen Z."/>
            <person name="Freedman E."/>
            <person name="Gellesch M."/>
            <person name="Goldberg J."/>
            <person name="Griggs A."/>
            <person name="Gujja S."/>
            <person name="Heilman E.R."/>
            <person name="Heiman D."/>
            <person name="Hepburn T."/>
            <person name="Howarth C."/>
            <person name="Jen D."/>
            <person name="Larson L."/>
            <person name="Mehta T."/>
            <person name="Neiman D."/>
            <person name="Pearson M."/>
            <person name="Roberts A."/>
            <person name="Saif S."/>
            <person name="Shea T."/>
            <person name="Shenoy N."/>
            <person name="Sisk P."/>
            <person name="Stolte C."/>
            <person name="Sykes S."/>
            <person name="Walk T."/>
            <person name="White J."/>
            <person name="Yandava C."/>
            <person name="Haas B."/>
            <person name="Nusbaum C."/>
            <person name="Birren B."/>
        </authorList>
    </citation>
    <scope>NUCLEOTIDE SEQUENCE</scope>
    <source>
        <strain evidence="7">ATCC 64411</strain>
    </source>
</reference>